<protein>
    <submittedName>
        <fullName evidence="1">Uncharacterized protein</fullName>
    </submittedName>
</protein>
<organism evidence="1">
    <name type="scientific">Pithovirus LCPAC401</name>
    <dbReference type="NCBI Taxonomy" id="2506595"/>
    <lineage>
        <taxon>Viruses</taxon>
        <taxon>Pithoviruses</taxon>
    </lineage>
</organism>
<gene>
    <name evidence="1" type="ORF">LCPAC401_03370</name>
</gene>
<accession>A0A481ZCA9</accession>
<proteinExistence type="predicted"/>
<dbReference type="EMBL" id="MK500580">
    <property type="protein sequence ID" value="QBK92699.1"/>
    <property type="molecule type" value="Genomic_DNA"/>
</dbReference>
<name>A0A481ZCA9_9VIRU</name>
<reference evidence="1" key="1">
    <citation type="journal article" date="2019" name="MBio">
        <title>Virus Genomes from Deep Sea Sediments Expand the Ocean Megavirome and Support Independent Origins of Viral Gigantism.</title>
        <authorList>
            <person name="Backstrom D."/>
            <person name="Yutin N."/>
            <person name="Jorgensen S.L."/>
            <person name="Dharamshi J."/>
            <person name="Homa F."/>
            <person name="Zaremba-Niedwiedzka K."/>
            <person name="Spang A."/>
            <person name="Wolf Y.I."/>
            <person name="Koonin E.V."/>
            <person name="Ettema T.J."/>
        </authorList>
    </citation>
    <scope>NUCLEOTIDE SEQUENCE</scope>
</reference>
<sequence length="404" mass="48443">MLPVDILTEVYLFLSVKDVTIPLKVSNLFNIRNDIMWKKLVRNEFGITKLFGSTWRDIAILLSQCNMINMNKRWIDGRTYNDIFTDSLNNINYFDIVRYNYRRYTFYHPPDIIDEKTAKEYVTKYYKETNLDAFRFYYDDEFYNHSRFMTRELIILTHAHYHVISNDRMYGISTLVCSESPNILHYDGPDFFMPDPISYIMCYSLIPYNDLCITPFKRCVNNISRRIITTNQNDSYWKNILKNNYGITKMYGSLWKETYYFFARTHTINLDKKWIDGRTYHEILNDGNIYHGPIYIFPDDVNDQKSAYKFVEEIYDLKYFQTKYGINVTDEIAIKHHLRAITREFVIVNLAIIDMGRGIHNFNYMKTTKERKLLNRIKMAFVDPILLVASYSMYDNEHLSDIIR</sequence>
<evidence type="ECO:0000313" key="1">
    <source>
        <dbReference type="EMBL" id="QBK92699.1"/>
    </source>
</evidence>